<protein>
    <recommendedName>
        <fullName evidence="8">DDE Tnp4 domain-containing protein</fullName>
    </recommendedName>
</protein>
<dbReference type="AlphaFoldDB" id="A0AAD7ZQH7"/>
<evidence type="ECO:0000256" key="4">
    <source>
        <dbReference type="ARBA" id="ARBA00022722"/>
    </source>
</evidence>
<evidence type="ECO:0000256" key="6">
    <source>
        <dbReference type="ARBA" id="ARBA00022801"/>
    </source>
</evidence>
<accession>A0AAD7ZQH7</accession>
<dbReference type="PANTHER" id="PTHR22930:SF269">
    <property type="entry name" value="NUCLEASE HARBI1-LIKE PROTEIN"/>
    <property type="match status" value="1"/>
</dbReference>
<comment type="cofactor">
    <cofactor evidence="1">
        <name>a divalent metal cation</name>
        <dbReference type="ChEBI" id="CHEBI:60240"/>
    </cofactor>
</comment>
<dbReference type="EMBL" id="JASPKZ010007370">
    <property type="protein sequence ID" value="KAJ9584715.1"/>
    <property type="molecule type" value="Genomic_DNA"/>
</dbReference>
<dbReference type="InterPro" id="IPR045249">
    <property type="entry name" value="HARBI1-like"/>
</dbReference>
<evidence type="ECO:0000313" key="9">
    <source>
        <dbReference type="EMBL" id="KAJ9584715.1"/>
    </source>
</evidence>
<evidence type="ECO:0000256" key="3">
    <source>
        <dbReference type="ARBA" id="ARBA00006958"/>
    </source>
</evidence>
<keyword evidence="4" id="KW-0540">Nuclease</keyword>
<evidence type="ECO:0000256" key="7">
    <source>
        <dbReference type="ARBA" id="ARBA00023242"/>
    </source>
</evidence>
<dbReference type="GO" id="GO:0004518">
    <property type="term" value="F:nuclease activity"/>
    <property type="evidence" value="ECO:0007669"/>
    <property type="project" value="UniProtKB-KW"/>
</dbReference>
<comment type="subcellular location">
    <subcellularLocation>
        <location evidence="2">Nucleus</location>
    </subcellularLocation>
</comment>
<dbReference type="InterPro" id="IPR027806">
    <property type="entry name" value="HARBI1_dom"/>
</dbReference>
<comment type="caution">
    <text evidence="9">The sequence shown here is derived from an EMBL/GenBank/DDBJ whole genome shotgun (WGS) entry which is preliminary data.</text>
</comment>
<gene>
    <name evidence="9" type="ORF">L9F63_020948</name>
</gene>
<name>A0AAD7ZQH7_DIPPU</name>
<keyword evidence="7" id="KW-0539">Nucleus</keyword>
<keyword evidence="10" id="KW-1185">Reference proteome</keyword>
<evidence type="ECO:0000259" key="8">
    <source>
        <dbReference type="Pfam" id="PF13359"/>
    </source>
</evidence>
<reference evidence="9" key="2">
    <citation type="submission" date="2023-05" db="EMBL/GenBank/DDBJ databases">
        <authorList>
            <person name="Fouks B."/>
        </authorList>
    </citation>
    <scope>NUCLEOTIDE SEQUENCE</scope>
    <source>
        <strain evidence="9">Stay&amp;Tobe</strain>
        <tissue evidence="9">Testes</tissue>
    </source>
</reference>
<reference evidence="9" key="1">
    <citation type="journal article" date="2023" name="IScience">
        <title>Live-bearing cockroach genome reveals convergent evolutionary mechanisms linked to viviparity in insects and beyond.</title>
        <authorList>
            <person name="Fouks B."/>
            <person name="Harrison M.C."/>
            <person name="Mikhailova A.A."/>
            <person name="Marchal E."/>
            <person name="English S."/>
            <person name="Carruthers M."/>
            <person name="Jennings E.C."/>
            <person name="Chiamaka E.L."/>
            <person name="Frigard R.A."/>
            <person name="Pippel M."/>
            <person name="Attardo G.M."/>
            <person name="Benoit J.B."/>
            <person name="Bornberg-Bauer E."/>
            <person name="Tobe S.S."/>
        </authorList>
    </citation>
    <scope>NUCLEOTIDE SEQUENCE</scope>
    <source>
        <strain evidence="9">Stay&amp;Tobe</strain>
    </source>
</reference>
<evidence type="ECO:0000256" key="1">
    <source>
        <dbReference type="ARBA" id="ARBA00001968"/>
    </source>
</evidence>
<evidence type="ECO:0000256" key="5">
    <source>
        <dbReference type="ARBA" id="ARBA00022723"/>
    </source>
</evidence>
<sequence>MKRECIPEFSKNKFESIASDFEKNANFPHRIGAVDGKHVSIICPPRSGSMYFNYKDYYSVVLMTVADSKYRFVYVNVGSFGKDCDPSIFKQSTLWQSVLANSLQLLEEKCLPGRESPKVTYDFVGDEALGLHKHSMRPYGGKHLTLEKRIFNYRLSRARRHVECAIGILSNKWRIFHRPINADPDFVVDIIKACVVRDRDGYFPEDTTTITGLED</sequence>
<organism evidence="9 10">
    <name type="scientific">Diploptera punctata</name>
    <name type="common">Pacific beetle cockroach</name>
    <dbReference type="NCBI Taxonomy" id="6984"/>
    <lineage>
        <taxon>Eukaryota</taxon>
        <taxon>Metazoa</taxon>
        <taxon>Ecdysozoa</taxon>
        <taxon>Arthropoda</taxon>
        <taxon>Hexapoda</taxon>
        <taxon>Insecta</taxon>
        <taxon>Pterygota</taxon>
        <taxon>Neoptera</taxon>
        <taxon>Polyneoptera</taxon>
        <taxon>Dictyoptera</taxon>
        <taxon>Blattodea</taxon>
        <taxon>Blaberoidea</taxon>
        <taxon>Blaberidae</taxon>
        <taxon>Diplopterinae</taxon>
        <taxon>Diploptera</taxon>
    </lineage>
</organism>
<evidence type="ECO:0000313" key="10">
    <source>
        <dbReference type="Proteomes" id="UP001233999"/>
    </source>
</evidence>
<dbReference type="PANTHER" id="PTHR22930">
    <property type="match status" value="1"/>
</dbReference>
<keyword evidence="6" id="KW-0378">Hydrolase</keyword>
<dbReference type="GO" id="GO:0046872">
    <property type="term" value="F:metal ion binding"/>
    <property type="evidence" value="ECO:0007669"/>
    <property type="project" value="UniProtKB-KW"/>
</dbReference>
<dbReference type="Pfam" id="PF13359">
    <property type="entry name" value="DDE_Tnp_4"/>
    <property type="match status" value="1"/>
</dbReference>
<dbReference type="GO" id="GO:0005634">
    <property type="term" value="C:nucleus"/>
    <property type="evidence" value="ECO:0007669"/>
    <property type="project" value="UniProtKB-SubCell"/>
</dbReference>
<feature type="domain" description="DDE Tnp4" evidence="8">
    <location>
        <begin position="34"/>
        <end position="196"/>
    </location>
</feature>
<dbReference type="GO" id="GO:0016787">
    <property type="term" value="F:hydrolase activity"/>
    <property type="evidence" value="ECO:0007669"/>
    <property type="project" value="UniProtKB-KW"/>
</dbReference>
<evidence type="ECO:0000256" key="2">
    <source>
        <dbReference type="ARBA" id="ARBA00004123"/>
    </source>
</evidence>
<dbReference type="Proteomes" id="UP001233999">
    <property type="component" value="Unassembled WGS sequence"/>
</dbReference>
<keyword evidence="5" id="KW-0479">Metal-binding</keyword>
<comment type="similarity">
    <text evidence="3">Belongs to the HARBI1 family.</text>
</comment>
<proteinExistence type="inferred from homology"/>